<dbReference type="InterPro" id="IPR048257">
    <property type="entry name" value="DUF4590"/>
</dbReference>
<feature type="compositionally biased region" description="Basic residues" evidence="1">
    <location>
        <begin position="50"/>
        <end position="61"/>
    </location>
</feature>
<feature type="domain" description="DUF4590" evidence="2">
    <location>
        <begin position="182"/>
        <end position="281"/>
    </location>
</feature>
<evidence type="ECO:0000313" key="4">
    <source>
        <dbReference type="Proteomes" id="UP000663870"/>
    </source>
</evidence>
<dbReference type="PANTHER" id="PTHR23034:SF2">
    <property type="entry name" value="GLUTAMATE-RICH PROTEIN 3"/>
    <property type="match status" value="1"/>
</dbReference>
<gene>
    <name evidence="3" type="ORF">JXQ802_LOCUS4103</name>
</gene>
<dbReference type="AlphaFoldDB" id="A0A813SLA0"/>
<keyword evidence="4" id="KW-1185">Reference proteome</keyword>
<proteinExistence type="predicted"/>
<reference evidence="3" key="1">
    <citation type="submission" date="2021-02" db="EMBL/GenBank/DDBJ databases">
        <authorList>
            <person name="Nowell W R."/>
        </authorList>
    </citation>
    <scope>NUCLEOTIDE SEQUENCE</scope>
</reference>
<feature type="compositionally biased region" description="Polar residues" evidence="1">
    <location>
        <begin position="129"/>
        <end position="138"/>
    </location>
</feature>
<dbReference type="PANTHER" id="PTHR23034">
    <property type="entry name" value="GLUTAMATE-RICH PROTEIN 3"/>
    <property type="match status" value="1"/>
</dbReference>
<feature type="compositionally biased region" description="Polar residues" evidence="1">
    <location>
        <begin position="69"/>
        <end position="79"/>
    </location>
</feature>
<evidence type="ECO:0000259" key="2">
    <source>
        <dbReference type="Pfam" id="PF15257"/>
    </source>
</evidence>
<feature type="region of interest" description="Disordered" evidence="1">
    <location>
        <begin position="316"/>
        <end position="401"/>
    </location>
</feature>
<organism evidence="3 4">
    <name type="scientific">Rotaria sordida</name>
    <dbReference type="NCBI Taxonomy" id="392033"/>
    <lineage>
        <taxon>Eukaryota</taxon>
        <taxon>Metazoa</taxon>
        <taxon>Spiralia</taxon>
        <taxon>Gnathifera</taxon>
        <taxon>Rotifera</taxon>
        <taxon>Eurotatoria</taxon>
        <taxon>Bdelloidea</taxon>
        <taxon>Philodinida</taxon>
        <taxon>Philodinidae</taxon>
        <taxon>Rotaria</taxon>
    </lineage>
</organism>
<dbReference type="Proteomes" id="UP000663870">
    <property type="component" value="Unassembled WGS sequence"/>
</dbReference>
<accession>A0A813SLA0</accession>
<dbReference type="EMBL" id="CAJNOL010000056">
    <property type="protein sequence ID" value="CAF0798593.1"/>
    <property type="molecule type" value="Genomic_DNA"/>
</dbReference>
<dbReference type="Pfam" id="PF15257">
    <property type="entry name" value="DUF4590"/>
    <property type="match status" value="1"/>
</dbReference>
<feature type="compositionally biased region" description="Basic and acidic residues" evidence="1">
    <location>
        <begin position="363"/>
        <end position="372"/>
    </location>
</feature>
<protein>
    <recommendedName>
        <fullName evidence="2">DUF4590 domain-containing protein</fullName>
    </recommendedName>
</protein>
<evidence type="ECO:0000313" key="3">
    <source>
        <dbReference type="EMBL" id="CAF0798593.1"/>
    </source>
</evidence>
<name>A0A813SLA0_9BILA</name>
<comment type="caution">
    <text evidence="3">The sequence shown here is derived from an EMBL/GenBank/DDBJ whole genome shotgun (WGS) entry which is preliminary data.</text>
</comment>
<feature type="region of interest" description="Disordered" evidence="1">
    <location>
        <begin position="45"/>
        <end position="140"/>
    </location>
</feature>
<evidence type="ECO:0000256" key="1">
    <source>
        <dbReference type="SAM" id="MobiDB-lite"/>
    </source>
</evidence>
<sequence>MTDVKESNELTNKQLQTLLSIKHIRQHLIDVGLINQHGEVILNDEYEHTPKHRSRRRHTSKKNVEKFQKTSIHPSSTTANRKHSIENTKNTRKCQRSKSPNNYSIDRQCRNTTISRTSKRSKSQSPTRLSSSNQSTRVKSVLARRTISPKLNPISDRCIVTLIYYGSQTNIPYKRSLFQSEGDEIIVMQQHCGGENIIVYKGALKPNKTFQFESRRHIDYPFALTFYVNGLIDNRLSICCEFRYKHNVRIGGKRGLFGIINVQKSKACKRCRVEQRMKKLAKLKVKNTSMITPILSPDSNLTGTTSPELTITRTISPEEQHESSPHSPNESNEQERTTDSANTYPPDNHVLEEKLHSSISTLHKNEQNEHPMSENISNNQRRKPIISSEKDSDDKTTIMIE</sequence>
<feature type="compositionally biased region" description="Basic and acidic residues" evidence="1">
    <location>
        <begin position="388"/>
        <end position="401"/>
    </location>
</feature>
<dbReference type="InterPro" id="IPR027962">
    <property type="entry name" value="ERICH3"/>
</dbReference>